<feature type="transmembrane region" description="Helical" evidence="1">
    <location>
        <begin position="53"/>
        <end position="86"/>
    </location>
</feature>
<dbReference type="OrthoDB" id="154078at2"/>
<dbReference type="InterPro" id="IPR032531">
    <property type="entry name" value="DUF4956"/>
</dbReference>
<feature type="transmembrane region" description="Helical" evidence="1">
    <location>
        <begin position="20"/>
        <end position="41"/>
    </location>
</feature>
<dbReference type="Proteomes" id="UP000324209">
    <property type="component" value="Chromosome"/>
</dbReference>
<keyword evidence="3" id="KW-1185">Reference proteome</keyword>
<keyword evidence="1" id="KW-1133">Transmembrane helix</keyword>
<dbReference type="AlphaFoldDB" id="A0A5C1QNP3"/>
<gene>
    <name evidence="2" type="ORF">EXM22_09310</name>
</gene>
<evidence type="ECO:0000313" key="3">
    <source>
        <dbReference type="Proteomes" id="UP000324209"/>
    </source>
</evidence>
<sequence length="201" mass="23433">MENIAMLLSDSIHSQEIQTLVCRFSMDIIFILVLILGIYYRVNKNSEYVFNLIIFNILIFFVSSLLSRITLQTGFAFGLFAIFSILRYRTEAIPIKEMTFMFISIIMATINSTVTSDLNLLEILFANIIIILATFIMEITWLKNYKPSKQIIFEQIELIHEDRRKELIAELEKRTGLKISDVKIDKIDFLHDTAKITTYLE</sequence>
<dbReference type="EMBL" id="CP036150">
    <property type="protein sequence ID" value="QEN08174.1"/>
    <property type="molecule type" value="Genomic_DNA"/>
</dbReference>
<dbReference type="Pfam" id="PF16316">
    <property type="entry name" value="DUF4956"/>
    <property type="match status" value="1"/>
</dbReference>
<evidence type="ECO:0000313" key="2">
    <source>
        <dbReference type="EMBL" id="QEN08174.1"/>
    </source>
</evidence>
<feature type="transmembrane region" description="Helical" evidence="1">
    <location>
        <begin position="120"/>
        <end position="142"/>
    </location>
</feature>
<keyword evidence="1" id="KW-0812">Transmembrane</keyword>
<keyword evidence="1" id="KW-0472">Membrane</keyword>
<accession>A0A5C1QNP3</accession>
<organism evidence="2 3">
    <name type="scientific">Oceanispirochaeta crateris</name>
    <dbReference type="NCBI Taxonomy" id="2518645"/>
    <lineage>
        <taxon>Bacteria</taxon>
        <taxon>Pseudomonadati</taxon>
        <taxon>Spirochaetota</taxon>
        <taxon>Spirochaetia</taxon>
        <taxon>Spirochaetales</taxon>
        <taxon>Spirochaetaceae</taxon>
        <taxon>Oceanispirochaeta</taxon>
    </lineage>
</organism>
<dbReference type="KEGG" id="ock:EXM22_09310"/>
<protein>
    <submittedName>
        <fullName evidence="2">DUF4956 domain-containing protein</fullName>
    </submittedName>
</protein>
<reference evidence="2 3" key="1">
    <citation type="submission" date="2019-02" db="EMBL/GenBank/DDBJ databases">
        <title>Complete Genome Sequence and Methylome Analysis of free living Spirochaetas.</title>
        <authorList>
            <person name="Fomenkov A."/>
            <person name="Dubinina G."/>
            <person name="Leshcheva N."/>
            <person name="Mikheeva N."/>
            <person name="Grabovich M."/>
            <person name="Vincze T."/>
            <person name="Roberts R.J."/>
        </authorList>
    </citation>
    <scope>NUCLEOTIDE SEQUENCE [LARGE SCALE GENOMIC DNA]</scope>
    <source>
        <strain evidence="2 3">K2</strain>
    </source>
</reference>
<dbReference type="RefSeq" id="WP_149486254.1">
    <property type="nucleotide sequence ID" value="NZ_CP036150.1"/>
</dbReference>
<name>A0A5C1QNP3_9SPIO</name>
<evidence type="ECO:0000256" key="1">
    <source>
        <dbReference type="SAM" id="Phobius"/>
    </source>
</evidence>
<feature type="transmembrane region" description="Helical" evidence="1">
    <location>
        <begin position="98"/>
        <end position="114"/>
    </location>
</feature>
<proteinExistence type="predicted"/>